<feature type="compositionally biased region" description="Basic and acidic residues" evidence="1">
    <location>
        <begin position="161"/>
        <end position="172"/>
    </location>
</feature>
<dbReference type="HOGENOM" id="CLU_312664_0_0_1"/>
<feature type="compositionally biased region" description="Basic and acidic residues" evidence="1">
    <location>
        <begin position="328"/>
        <end position="337"/>
    </location>
</feature>
<keyword evidence="3" id="KW-1185">Reference proteome</keyword>
<evidence type="ECO:0000313" key="2">
    <source>
        <dbReference type="EMBL" id="EFO82172.1"/>
    </source>
</evidence>
<name>E3LCJ8_CAERE</name>
<dbReference type="EMBL" id="DS268407">
    <property type="protein sequence ID" value="EFO82172.1"/>
    <property type="molecule type" value="Genomic_DNA"/>
</dbReference>
<proteinExistence type="predicted"/>
<feature type="region of interest" description="Disordered" evidence="1">
    <location>
        <begin position="575"/>
        <end position="711"/>
    </location>
</feature>
<evidence type="ECO:0000313" key="3">
    <source>
        <dbReference type="Proteomes" id="UP000008281"/>
    </source>
</evidence>
<feature type="region of interest" description="Disordered" evidence="1">
    <location>
        <begin position="316"/>
        <end position="496"/>
    </location>
</feature>
<dbReference type="InParanoid" id="E3LCJ8"/>
<feature type="compositionally biased region" description="Basic and acidic residues" evidence="1">
    <location>
        <begin position="387"/>
        <end position="399"/>
    </location>
</feature>
<feature type="compositionally biased region" description="Polar residues" evidence="1">
    <location>
        <begin position="400"/>
        <end position="422"/>
    </location>
</feature>
<feature type="compositionally biased region" description="Polar residues" evidence="1">
    <location>
        <begin position="469"/>
        <end position="478"/>
    </location>
</feature>
<feature type="compositionally biased region" description="Polar residues" evidence="1">
    <location>
        <begin position="866"/>
        <end position="884"/>
    </location>
</feature>
<feature type="region of interest" description="Disordered" evidence="1">
    <location>
        <begin position="146"/>
        <end position="177"/>
    </location>
</feature>
<dbReference type="AlphaFoldDB" id="E3LCJ8"/>
<accession>E3LCJ8</accession>
<feature type="compositionally biased region" description="Low complexity" evidence="1">
    <location>
        <begin position="623"/>
        <end position="633"/>
    </location>
</feature>
<feature type="region of interest" description="Disordered" evidence="1">
    <location>
        <begin position="272"/>
        <end position="301"/>
    </location>
</feature>
<reference evidence="2" key="1">
    <citation type="submission" date="2007-07" db="EMBL/GenBank/DDBJ databases">
        <title>PCAP assembly of the Caenorhabditis remanei genome.</title>
        <authorList>
            <consortium name="The Caenorhabditis remanei Sequencing Consortium"/>
            <person name="Wilson R.K."/>
        </authorList>
    </citation>
    <scope>NUCLEOTIDE SEQUENCE [LARGE SCALE GENOMIC DNA]</scope>
    <source>
        <strain evidence="2">PB4641</strain>
    </source>
</reference>
<feature type="compositionally biased region" description="Low complexity" evidence="1">
    <location>
        <begin position="885"/>
        <end position="907"/>
    </location>
</feature>
<feature type="compositionally biased region" description="Basic and acidic residues" evidence="1">
    <location>
        <begin position="672"/>
        <end position="687"/>
    </location>
</feature>
<protein>
    <submittedName>
        <fullName evidence="2">Uncharacterized protein</fullName>
    </submittedName>
</protein>
<gene>
    <name evidence="2" type="ORF">CRE_00506</name>
</gene>
<feature type="region of interest" description="Disordered" evidence="1">
    <location>
        <begin position="856"/>
        <end position="938"/>
    </location>
</feature>
<dbReference type="Proteomes" id="UP000008281">
    <property type="component" value="Unassembled WGS sequence"/>
</dbReference>
<organism evidence="3">
    <name type="scientific">Caenorhabditis remanei</name>
    <name type="common">Caenorhabditis vulgaris</name>
    <dbReference type="NCBI Taxonomy" id="31234"/>
    <lineage>
        <taxon>Eukaryota</taxon>
        <taxon>Metazoa</taxon>
        <taxon>Ecdysozoa</taxon>
        <taxon>Nematoda</taxon>
        <taxon>Chromadorea</taxon>
        <taxon>Rhabditida</taxon>
        <taxon>Rhabditina</taxon>
        <taxon>Rhabditomorpha</taxon>
        <taxon>Rhabditoidea</taxon>
        <taxon>Rhabditidae</taxon>
        <taxon>Peloderinae</taxon>
        <taxon>Caenorhabditis</taxon>
    </lineage>
</organism>
<evidence type="ECO:0000256" key="1">
    <source>
        <dbReference type="SAM" id="MobiDB-lite"/>
    </source>
</evidence>
<sequence length="938" mass="105602">MDETDINKKVKEYTSRVVCGYKTETALKELIPLVAIAPLMFLDLHKTYDVVSKCGKDTLQSDIRSDANKIVRIIDSRRENQKKAKMDKNNDNDEEIPRKMAKLTEVRKTPGNEGKPVNHIKSSFKVGDPLDFSDLEVTPGKIMYPGLRPVSKKPGLSTGTKPKEMLPDKNLSRDSSNLSLNHGEIRYSTTFELKRAGESDVDEGMIKRKSFIPQEYFKKSESLEGKPPIKDYDAFPLKTQRLDMDVVLSDDPEDSDEPEAFSLPLGDPFNLNAILAKGNDSSPENGSIPKKPDCSKRTRYKPLGGLDVNEIFFKPKKSHTKMYAGKPKAAEKMRTGEDLNNNSSSENRDSLNKPPTPASKPFESLDENDTLPKRRISHLQQNSGKSETVERKAVAKESDNNSPSKNFGRLTLSTNSKTSSGLDRNESKFKPRKSHSQQNNRKSDTAKTMLVVKESDNNYPSKNVDRFNYSKNTDSKQNYGLEKKERMLQPRESISQINTRKSIEKVLAVGYSDDESSDDDSPSELLATIEKYDQFKNAAEKKFAKFIKREFPGKEKEKPSLWSYREWYKALKSAKEKLENSTVGTPLDSNAKKPGYQSSKVGPPSHLPTNERVQGNAKRHRSGSISNKSGNSSTGCKPTVVTGKKVESINNPRNWSDGVPAGIGRIPKKANHLRDEGIEPTPELDKKKSNRAPNPYSGTLHVAQRNSNDDEYDPTEFYLGTRPSHISFDFIKDEADKLSSADLITFLGNNEQFKKDADRFFFKFIREEFPEKLRHKPDGYSAYQWYQTLKRRADMQEDLAENNVPSSIKKGIQLTSNGAANAIDEVHRELKQNNNAMQTTVTAYTASLQRNNANYDFKIPDVRRSQPVSQTEKPKTNGTAPCTVSSPGRNNQTNNNPRNGSRPSTSGGSTGQPIRPEQRKEPMSKLMKKFMRDAQNRH</sequence>